<keyword evidence="2" id="KW-1185">Reference proteome</keyword>
<evidence type="ECO:0000313" key="1">
    <source>
        <dbReference type="EMBL" id="MFC6087737.1"/>
    </source>
</evidence>
<comment type="caution">
    <text evidence="1">The sequence shown here is derived from an EMBL/GenBank/DDBJ whole genome shotgun (WGS) entry which is preliminary data.</text>
</comment>
<reference evidence="2" key="1">
    <citation type="journal article" date="2019" name="Int. J. Syst. Evol. Microbiol.">
        <title>The Global Catalogue of Microorganisms (GCM) 10K type strain sequencing project: providing services to taxonomists for standard genome sequencing and annotation.</title>
        <authorList>
            <consortium name="The Broad Institute Genomics Platform"/>
            <consortium name="The Broad Institute Genome Sequencing Center for Infectious Disease"/>
            <person name="Wu L."/>
            <person name="Ma J."/>
        </authorList>
    </citation>
    <scope>NUCLEOTIDE SEQUENCE [LARGE SCALE GENOMIC DNA]</scope>
    <source>
        <strain evidence="2">CGMCC 4.7246</strain>
    </source>
</reference>
<accession>A0ABW1NYD6</accession>
<dbReference type="EMBL" id="JBHSQO010000001">
    <property type="protein sequence ID" value="MFC6087737.1"/>
    <property type="molecule type" value="Genomic_DNA"/>
</dbReference>
<organism evidence="1 2">
    <name type="scientific">Saccharothrix lopnurensis</name>
    <dbReference type="NCBI Taxonomy" id="1670621"/>
    <lineage>
        <taxon>Bacteria</taxon>
        <taxon>Bacillati</taxon>
        <taxon>Actinomycetota</taxon>
        <taxon>Actinomycetes</taxon>
        <taxon>Pseudonocardiales</taxon>
        <taxon>Pseudonocardiaceae</taxon>
        <taxon>Saccharothrix</taxon>
    </lineage>
</organism>
<proteinExistence type="predicted"/>
<evidence type="ECO:0000313" key="2">
    <source>
        <dbReference type="Proteomes" id="UP001596220"/>
    </source>
</evidence>
<dbReference type="RefSeq" id="WP_380631615.1">
    <property type="nucleotide sequence ID" value="NZ_JBHSQO010000001.1"/>
</dbReference>
<name>A0ABW1NYD6_9PSEU</name>
<gene>
    <name evidence="1" type="ORF">ACFP3R_00460</name>
</gene>
<protein>
    <submittedName>
        <fullName evidence="1">Uncharacterized protein</fullName>
    </submittedName>
</protein>
<dbReference type="Proteomes" id="UP001596220">
    <property type="component" value="Unassembled WGS sequence"/>
</dbReference>
<sequence length="108" mass="11629">MSVDRDEMGRRLVDSAAALRDAGAAIDAVLRDEQRLAHLVDNQDSSPEAAATVSAFGRSVETALAALVDLAAHDSPDRDHPDLTWFEFRCANAVFGKHTDVIGEEPGR</sequence>